<evidence type="ECO:0000256" key="1">
    <source>
        <dbReference type="SAM" id="Coils"/>
    </source>
</evidence>
<dbReference type="GO" id="GO:0042834">
    <property type="term" value="F:peptidoglycan binding"/>
    <property type="evidence" value="ECO:0007669"/>
    <property type="project" value="InterPro"/>
</dbReference>
<feature type="chain" id="PRO_5024396223" evidence="2">
    <location>
        <begin position="21"/>
        <end position="625"/>
    </location>
</feature>
<dbReference type="RefSeq" id="WP_148871007.1">
    <property type="nucleotide sequence ID" value="NZ_VNIA01000005.1"/>
</dbReference>
<evidence type="ECO:0000256" key="2">
    <source>
        <dbReference type="SAM" id="SignalP"/>
    </source>
</evidence>
<reference evidence="3 4" key="1">
    <citation type="submission" date="2019-07" db="EMBL/GenBank/DDBJ databases">
        <title>Genomic Encyclopedia of Type Strains, Phase IV (KMG-IV): sequencing the most valuable type-strain genomes for metagenomic binning, comparative biology and taxonomic classification.</title>
        <authorList>
            <person name="Goeker M."/>
        </authorList>
    </citation>
    <scope>NUCLEOTIDE SEQUENCE [LARGE SCALE GENOMIC DNA]</scope>
    <source>
        <strain evidence="3 4">DSM 18961</strain>
    </source>
</reference>
<dbReference type="Gene3D" id="3.30.70.1070">
    <property type="entry name" value="Sporulation related repeat"/>
    <property type="match status" value="1"/>
</dbReference>
<feature type="signal peptide" evidence="2">
    <location>
        <begin position="1"/>
        <end position="20"/>
    </location>
</feature>
<evidence type="ECO:0000313" key="3">
    <source>
        <dbReference type="EMBL" id="TYP97073.1"/>
    </source>
</evidence>
<dbReference type="NCBIfam" id="TIGR03519">
    <property type="entry name" value="T9SS_PorP_fam"/>
    <property type="match status" value="1"/>
</dbReference>
<protein>
    <submittedName>
        <fullName evidence="3">Type IX secretion system PorP/SprF family membrane protein</fullName>
    </submittedName>
</protein>
<name>A0A5S5DMB6_9FLAO</name>
<dbReference type="InterPro" id="IPR019861">
    <property type="entry name" value="PorP/SprF_Bacteroidetes"/>
</dbReference>
<sequence>MIKKITLNILILLAVSTSFAQGGGLPEDEYSGFSSRSFMKFNNFLSVPTFSLLHGNTRTIQAITRNANIQFEDASRLQILSYSGKVRENVGAGMAVFQQEIGAFKDFGALANYAYQVQLGAESKLTFGFNFFYSRRGLDNPRVLSNGDESLINNYQDKPVVVFQPAATVSFGKFYAGLFFENLGDFNLKRSEFVTSFADKTISAHAGYTTDFNNFSGLLEDANLRFLGVVRRSKIDGFSYSGNVLADLPKAGWVKVGYDNLFGLNAGLGINLSENLSIGFSYEKQDNLGGTNEVGLIYSLGKTRTRRDRISKPNVEIILPDDTTPEVKPVPVEIRKEEYKDEEHNDLSDEIQRAQDSLNTLHKKVDEILNLLKNQPKQVEIIREVKTVVQPKEVLDTSLKRSKETPWRKKTITRTSSGGGGGTMYYVAVDLFKDDDKAKDLVALYKKRKIKVKYVRDPRTKMYYVYVDRFAKKEDAEEKVDEVNGTGTKRFEDDKKDDKDKQAIKAEKTYKDPVYVVKITLGGEGETYTEPKRQPKARVSNMKMMNGLEEGYYLVVNVFSKKPYADKFIDELRTDGIDAGYFLNPETGYRHVYIHKTDKKEEAIRLYNNNLNNSYYDRKNIVHIR</sequence>
<keyword evidence="1" id="KW-0175">Coiled coil</keyword>
<keyword evidence="4" id="KW-1185">Reference proteome</keyword>
<dbReference type="EMBL" id="VNIA01000005">
    <property type="protein sequence ID" value="TYP97073.1"/>
    <property type="molecule type" value="Genomic_DNA"/>
</dbReference>
<proteinExistence type="predicted"/>
<dbReference type="Proteomes" id="UP000323136">
    <property type="component" value="Unassembled WGS sequence"/>
</dbReference>
<dbReference type="AlphaFoldDB" id="A0A5S5DMB6"/>
<gene>
    <name evidence="3" type="ORF">C7447_10586</name>
</gene>
<dbReference type="InterPro" id="IPR036680">
    <property type="entry name" value="SPOR-like_sf"/>
</dbReference>
<evidence type="ECO:0000313" key="4">
    <source>
        <dbReference type="Proteomes" id="UP000323136"/>
    </source>
</evidence>
<dbReference type="Pfam" id="PF11751">
    <property type="entry name" value="PorP_SprF"/>
    <property type="match status" value="1"/>
</dbReference>
<keyword evidence="2" id="KW-0732">Signal</keyword>
<organism evidence="3 4">
    <name type="scientific">Tenacibaculum adriaticum</name>
    <dbReference type="NCBI Taxonomy" id="413713"/>
    <lineage>
        <taxon>Bacteria</taxon>
        <taxon>Pseudomonadati</taxon>
        <taxon>Bacteroidota</taxon>
        <taxon>Flavobacteriia</taxon>
        <taxon>Flavobacteriales</taxon>
        <taxon>Flavobacteriaceae</taxon>
        <taxon>Tenacibaculum</taxon>
    </lineage>
</organism>
<dbReference type="OrthoDB" id="1393025at2"/>
<accession>A0A5S5DMB6</accession>
<comment type="caution">
    <text evidence="3">The sequence shown here is derived from an EMBL/GenBank/DDBJ whole genome shotgun (WGS) entry which is preliminary data.</text>
</comment>
<dbReference type="SUPFAM" id="SSF110997">
    <property type="entry name" value="Sporulation related repeat"/>
    <property type="match status" value="1"/>
</dbReference>
<feature type="coiled-coil region" evidence="1">
    <location>
        <begin position="344"/>
        <end position="371"/>
    </location>
</feature>